<dbReference type="EC" id="1.3.99.32" evidence="2"/>
<dbReference type="GO" id="GO:0050660">
    <property type="term" value="F:flavin adenine dinucleotide binding"/>
    <property type="evidence" value="ECO:0007669"/>
    <property type="project" value="InterPro"/>
</dbReference>
<dbReference type="EMBL" id="SIHJ01000002">
    <property type="protein sequence ID" value="TWT33632.1"/>
    <property type="molecule type" value="Genomic_DNA"/>
</dbReference>
<dbReference type="InterPro" id="IPR009100">
    <property type="entry name" value="AcylCoA_DH/oxidase_NM_dom_sf"/>
</dbReference>
<dbReference type="Proteomes" id="UP000316714">
    <property type="component" value="Unassembled WGS sequence"/>
</dbReference>
<dbReference type="PANTHER" id="PTHR43884">
    <property type="entry name" value="ACYL-COA DEHYDROGENASE"/>
    <property type="match status" value="1"/>
</dbReference>
<gene>
    <name evidence="2" type="primary">acd</name>
    <name evidence="2" type="ORF">KOR34_34650</name>
</gene>
<keyword evidence="2" id="KW-0560">Oxidoreductase</keyword>
<comment type="caution">
    <text evidence="2">The sequence shown here is derived from an EMBL/GenBank/DDBJ whole genome shotgun (WGS) entry which is preliminary data.</text>
</comment>
<keyword evidence="3" id="KW-1185">Reference proteome</keyword>
<name>A0A5C5V7C2_9BACT</name>
<dbReference type="Gene3D" id="2.40.110.10">
    <property type="entry name" value="Butyryl-CoA Dehydrogenase, subunit A, domain 2"/>
    <property type="match status" value="1"/>
</dbReference>
<proteinExistence type="predicted"/>
<organism evidence="2 3">
    <name type="scientific">Posidoniimonas corsicana</name>
    <dbReference type="NCBI Taxonomy" id="1938618"/>
    <lineage>
        <taxon>Bacteria</taxon>
        <taxon>Pseudomonadati</taxon>
        <taxon>Planctomycetota</taxon>
        <taxon>Planctomycetia</taxon>
        <taxon>Pirellulales</taxon>
        <taxon>Lacipirellulaceae</taxon>
        <taxon>Posidoniimonas</taxon>
    </lineage>
</organism>
<evidence type="ECO:0000259" key="1">
    <source>
        <dbReference type="Pfam" id="PF02771"/>
    </source>
</evidence>
<dbReference type="Pfam" id="PF02771">
    <property type="entry name" value="Acyl-CoA_dh_N"/>
    <property type="match status" value="1"/>
</dbReference>
<dbReference type="InterPro" id="IPR046373">
    <property type="entry name" value="Acyl-CoA_Oxase/DH_mid-dom_sf"/>
</dbReference>
<reference evidence="2 3" key="1">
    <citation type="submission" date="2019-02" db="EMBL/GenBank/DDBJ databases">
        <title>Deep-cultivation of Planctomycetes and their phenomic and genomic characterization uncovers novel biology.</title>
        <authorList>
            <person name="Wiegand S."/>
            <person name="Jogler M."/>
            <person name="Boedeker C."/>
            <person name="Pinto D."/>
            <person name="Vollmers J."/>
            <person name="Rivas-Marin E."/>
            <person name="Kohn T."/>
            <person name="Peeters S.H."/>
            <person name="Heuer A."/>
            <person name="Rast P."/>
            <person name="Oberbeckmann S."/>
            <person name="Bunk B."/>
            <person name="Jeske O."/>
            <person name="Meyerdierks A."/>
            <person name="Storesund J.E."/>
            <person name="Kallscheuer N."/>
            <person name="Luecker S."/>
            <person name="Lage O.M."/>
            <person name="Pohl T."/>
            <person name="Merkel B.J."/>
            <person name="Hornburger P."/>
            <person name="Mueller R.-W."/>
            <person name="Bruemmer F."/>
            <person name="Labrenz M."/>
            <person name="Spormann A.M."/>
            <person name="Op Den Camp H."/>
            <person name="Overmann J."/>
            <person name="Amann R."/>
            <person name="Jetten M.S.M."/>
            <person name="Mascher T."/>
            <person name="Medema M.H."/>
            <person name="Devos D.P."/>
            <person name="Kaster A.-K."/>
            <person name="Ovreas L."/>
            <person name="Rohde M."/>
            <person name="Galperin M.Y."/>
            <person name="Jogler C."/>
        </authorList>
    </citation>
    <scope>NUCLEOTIDE SEQUENCE [LARGE SCALE GENOMIC DNA]</scope>
    <source>
        <strain evidence="2 3">KOR34</strain>
    </source>
</reference>
<dbReference type="AlphaFoldDB" id="A0A5C5V7C2"/>
<dbReference type="InterPro" id="IPR037069">
    <property type="entry name" value="AcylCoA_DH/ox_N_sf"/>
</dbReference>
<dbReference type="Gene3D" id="1.10.540.10">
    <property type="entry name" value="Acyl-CoA dehydrogenase/oxidase, N-terminal domain"/>
    <property type="match status" value="1"/>
</dbReference>
<dbReference type="GO" id="GO:0003995">
    <property type="term" value="F:acyl-CoA dehydrogenase activity"/>
    <property type="evidence" value="ECO:0007669"/>
    <property type="project" value="TreeGrafter"/>
</dbReference>
<dbReference type="SUPFAM" id="SSF56645">
    <property type="entry name" value="Acyl-CoA dehydrogenase NM domain-like"/>
    <property type="match status" value="1"/>
</dbReference>
<sequence>MKITSPDSPALEQLCAELAARADETDASGRFPAEQIRLCGEAGVYEWFLAPEWGGQAWTDADIVRGYLALSRACLSTTFAITQRTGACRRIAGSDNQQLKERLLPELATSRSFATVGISHLTTSGRHLAKPMLSARPADGGWRLTGRAPWVTGGVAADWVVLGASVVDGETATGEELLIAVPRDAAGLTVGDPFALVGVTASSTGPVLLEEVFVPREQLINGPAEKVMSIGRGGNTGGYETSTLALGLASAALGYLGEEASKRPDLSEAHLRLDSEREGLREDLLATAAGQPACSNESLRTRANSLVLRATQAALSAAKGRGYVAGHPVGRWCREALFFMVWSCPAPVANANLCELAGIAE</sequence>
<protein>
    <submittedName>
        <fullName evidence="2">Glutaryl-CoA dehydrogenase</fullName>
        <ecNumber evidence="2">1.3.99.32</ecNumber>
    </submittedName>
</protein>
<accession>A0A5C5V7C2</accession>
<feature type="domain" description="Acyl-CoA dehydrogenase/oxidase N-terminal" evidence="1">
    <location>
        <begin position="15"/>
        <end position="109"/>
    </location>
</feature>
<evidence type="ECO:0000313" key="3">
    <source>
        <dbReference type="Proteomes" id="UP000316714"/>
    </source>
</evidence>
<dbReference type="InterPro" id="IPR013786">
    <property type="entry name" value="AcylCoA_DH/ox_N"/>
</dbReference>
<evidence type="ECO:0000313" key="2">
    <source>
        <dbReference type="EMBL" id="TWT33632.1"/>
    </source>
</evidence>
<dbReference type="RefSeq" id="WP_146566411.1">
    <property type="nucleotide sequence ID" value="NZ_SIHJ01000002.1"/>
</dbReference>
<dbReference type="OrthoDB" id="248779at2"/>
<dbReference type="PANTHER" id="PTHR43884:SF12">
    <property type="entry name" value="ISOVALERYL-COA DEHYDROGENASE, MITOCHONDRIAL-RELATED"/>
    <property type="match status" value="1"/>
</dbReference>